<evidence type="ECO:0000256" key="1">
    <source>
        <dbReference type="ARBA" id="ARBA00008779"/>
    </source>
</evidence>
<dbReference type="InterPro" id="IPR013320">
    <property type="entry name" value="ConA-like_dom_sf"/>
</dbReference>
<dbReference type="Gene3D" id="3.30.1120.10">
    <property type="match status" value="1"/>
</dbReference>
<evidence type="ECO:0000259" key="6">
    <source>
        <dbReference type="Pfam" id="PF00884"/>
    </source>
</evidence>
<accession>A0A426K1K1</accession>
<keyword evidence="3" id="KW-0378">Hydrolase</keyword>
<dbReference type="AlphaFoldDB" id="A0A426K1K1"/>
<comment type="similarity">
    <text evidence="1">Belongs to the sulfatase family.</text>
</comment>
<dbReference type="GO" id="GO:0016787">
    <property type="term" value="F:hydrolase activity"/>
    <property type="evidence" value="ECO:0007669"/>
    <property type="project" value="UniProtKB-KW"/>
</dbReference>
<gene>
    <name evidence="7" type="ORF">EIL87_04185</name>
</gene>
<name>A0A426K1K1_9PSEU</name>
<dbReference type="CDD" id="cd16025">
    <property type="entry name" value="PAS_like"/>
    <property type="match status" value="1"/>
</dbReference>
<keyword evidence="8" id="KW-1185">Reference proteome</keyword>
<dbReference type="GO" id="GO:0046872">
    <property type="term" value="F:metal ion binding"/>
    <property type="evidence" value="ECO:0007669"/>
    <property type="project" value="UniProtKB-KW"/>
</dbReference>
<dbReference type="PANTHER" id="PTHR42693:SF43">
    <property type="entry name" value="BLL2667 PROTEIN"/>
    <property type="match status" value="1"/>
</dbReference>
<evidence type="ECO:0000256" key="5">
    <source>
        <dbReference type="SAM" id="MobiDB-lite"/>
    </source>
</evidence>
<evidence type="ECO:0000313" key="8">
    <source>
        <dbReference type="Proteomes" id="UP000274515"/>
    </source>
</evidence>
<dbReference type="InterPro" id="IPR017850">
    <property type="entry name" value="Alkaline_phosphatase_core_sf"/>
</dbReference>
<evidence type="ECO:0000256" key="3">
    <source>
        <dbReference type="ARBA" id="ARBA00022801"/>
    </source>
</evidence>
<feature type="region of interest" description="Disordered" evidence="5">
    <location>
        <begin position="1"/>
        <end position="27"/>
    </location>
</feature>
<comment type="caution">
    <text evidence="7">The sequence shown here is derived from an EMBL/GenBank/DDBJ whole genome shotgun (WGS) entry which is preliminary data.</text>
</comment>
<dbReference type="SUPFAM" id="SSF53649">
    <property type="entry name" value="Alkaline phosphatase-like"/>
    <property type="match status" value="1"/>
</dbReference>
<feature type="region of interest" description="Disordered" evidence="5">
    <location>
        <begin position="44"/>
        <end position="77"/>
    </location>
</feature>
<evidence type="ECO:0000256" key="4">
    <source>
        <dbReference type="ARBA" id="ARBA00022837"/>
    </source>
</evidence>
<keyword evidence="4" id="KW-0106">Calcium</keyword>
<protein>
    <submittedName>
        <fullName evidence="7">Arylsulfatase</fullName>
    </submittedName>
</protein>
<dbReference type="OrthoDB" id="9777306at2"/>
<dbReference type="InterPro" id="IPR000917">
    <property type="entry name" value="Sulfatase_N"/>
</dbReference>
<dbReference type="InterPro" id="IPR050738">
    <property type="entry name" value="Sulfatase"/>
</dbReference>
<keyword evidence="2" id="KW-0479">Metal-binding</keyword>
<reference evidence="7 8" key="1">
    <citation type="submission" date="2018-11" db="EMBL/GenBank/DDBJ databases">
        <title>Saccharopolyspora rhizosphaerae sp. nov., an actinomycete isolated from rhizosphere soil in Thailand.</title>
        <authorList>
            <person name="Intra B."/>
            <person name="Euanorasetr J."/>
            <person name="Take A."/>
            <person name="Inahashi Y."/>
            <person name="Mori M."/>
            <person name="Panbangred W."/>
            <person name="Matsumoto A."/>
        </authorList>
    </citation>
    <scope>NUCLEOTIDE SEQUENCE [LARGE SCALE GENOMIC DNA]</scope>
    <source>
        <strain evidence="7 8">H219</strain>
    </source>
</reference>
<evidence type="ECO:0000313" key="7">
    <source>
        <dbReference type="EMBL" id="RRO19315.1"/>
    </source>
</evidence>
<proteinExistence type="inferred from homology"/>
<sequence length="817" mass="90377">MRSQRSCGVSVSAGHIDVPPGAPPKSGGLDAAWRLLVEFSRERLPIPDPQPPAVTSLDARDQSPAFQPRQPLRPPQGAPNVVVVLLDDMGFGAPSAFGGPCSTPTAERLADNGLRYNRFHVTAICSPTRQALLTGRNHHSVGMGVTTEMASAAPGYCGIRPHSAATIGQMLQGNGYNTAAFGKWHQTPARDVSAAGPFDRWPTGEGFEKFYGFLCAEMNHWYPVLFDGTKPVEPTRKPEDGYHLSEDLVDNAIDWVRDQTSLKPDNPFFVYLPFGATHAPYHVPREYREKYRGKFDHGWDAQREITLARQKELGVVPQDAELAPWSEGVPHWDELSEEEKRSAASLMELYAGFAEHTDDQVGRFVDALDELGELDNTLFVYILGDNGASAEGGLGGTLNEHRFASGIPDSAEFINAHDESLGDASTHAHYPVGWALAMNTPYQWTKQVASHFGGIRDGMIVHWPAGISERGGLRDQFHHVIDVVPTILEAAGLPHPTEVNGVPQQPIEGTSMLYSFNDADAPDRHRVQYFEMVGNRGIYQDGWMAVTRHGTPWVMVQDGVRRSFDEDRWELYNTNVDWTQSHDLAEQYPEKLRELQQLFLVEAAKHQVLPLDDRMTERENPLEAGRLDLMGDRRSVTFHAGAKRLTEETAPNVKNRSHTLTAMVEVPEGGVEGVLVAQGGHTGGWSFYFHDGKPCYAYNYFGSVVQHVRAPERVAAGEHEISLRFDYDGGGVGKGGAVTLHVDGTEVAWGRVDATIPYYFAFDETFDVGVDRASPVTDDYRPVDNAFTGELRRLRVDLDDDQWSDVEAAAAFRTAHE</sequence>
<feature type="domain" description="Sulfatase N-terminal" evidence="6">
    <location>
        <begin position="79"/>
        <end position="492"/>
    </location>
</feature>
<dbReference type="Gene3D" id="3.40.720.10">
    <property type="entry name" value="Alkaline Phosphatase, subunit A"/>
    <property type="match status" value="1"/>
</dbReference>
<dbReference type="SUPFAM" id="SSF49899">
    <property type="entry name" value="Concanavalin A-like lectins/glucanases"/>
    <property type="match status" value="1"/>
</dbReference>
<dbReference type="InterPro" id="IPR024607">
    <property type="entry name" value="Sulfatase_CS"/>
</dbReference>
<dbReference type="Pfam" id="PF00884">
    <property type="entry name" value="Sulfatase"/>
    <property type="match status" value="1"/>
</dbReference>
<dbReference type="PANTHER" id="PTHR42693">
    <property type="entry name" value="ARYLSULFATASE FAMILY MEMBER"/>
    <property type="match status" value="1"/>
</dbReference>
<organism evidence="7 8">
    <name type="scientific">Saccharopolyspora rhizosphaerae</name>
    <dbReference type="NCBI Taxonomy" id="2492662"/>
    <lineage>
        <taxon>Bacteria</taxon>
        <taxon>Bacillati</taxon>
        <taxon>Actinomycetota</taxon>
        <taxon>Actinomycetes</taxon>
        <taxon>Pseudonocardiales</taxon>
        <taxon>Pseudonocardiaceae</taxon>
        <taxon>Saccharopolyspora</taxon>
    </lineage>
</organism>
<dbReference type="PROSITE" id="PS00523">
    <property type="entry name" value="SULFATASE_1"/>
    <property type="match status" value="1"/>
</dbReference>
<evidence type="ECO:0000256" key="2">
    <source>
        <dbReference type="ARBA" id="ARBA00022723"/>
    </source>
</evidence>
<dbReference type="EMBL" id="RSAA01000004">
    <property type="protein sequence ID" value="RRO19315.1"/>
    <property type="molecule type" value="Genomic_DNA"/>
</dbReference>
<dbReference type="Proteomes" id="UP000274515">
    <property type="component" value="Unassembled WGS sequence"/>
</dbReference>